<dbReference type="InterPro" id="IPR038069">
    <property type="entry name" value="Pelota/DOM34_N"/>
</dbReference>
<gene>
    <name evidence="9" type="primary">pelA</name>
    <name evidence="12" type="ORF">C0188_02990</name>
    <name evidence="11" type="ORF">ENO39_01685</name>
</gene>
<dbReference type="PANTHER" id="PTHR10853:SF0">
    <property type="entry name" value="PROTEIN PELOTA HOMOLOG"/>
    <property type="match status" value="1"/>
</dbReference>
<reference evidence="11" key="2">
    <citation type="journal article" date="2020" name="mSystems">
        <title>Genome- and Community-Level Interaction Insights into Carbon Utilization and Element Cycling Functions of Hydrothermarchaeota in Hydrothermal Sediment.</title>
        <authorList>
            <person name="Zhou Z."/>
            <person name="Liu Y."/>
            <person name="Xu W."/>
            <person name="Pan J."/>
            <person name="Luo Z.H."/>
            <person name="Li M."/>
        </authorList>
    </citation>
    <scope>NUCLEOTIDE SEQUENCE [LARGE SCALE GENOMIC DNA]</scope>
    <source>
        <strain evidence="11">SpSt-1261</strain>
    </source>
</reference>
<dbReference type="InterPro" id="IPR058547">
    <property type="entry name" value="Pelota_N"/>
</dbReference>
<dbReference type="InterPro" id="IPR005142">
    <property type="entry name" value="eRF1_3"/>
</dbReference>
<dbReference type="GO" id="GO:0070481">
    <property type="term" value="P:nuclear-transcribed mRNA catabolic process, non-stop decay"/>
    <property type="evidence" value="ECO:0007669"/>
    <property type="project" value="InterPro"/>
</dbReference>
<dbReference type="SMART" id="SM01194">
    <property type="entry name" value="eRF1_1"/>
    <property type="match status" value="1"/>
</dbReference>
<comment type="function">
    <text evidence="9">May function in recognizing stalled ribosomes, interact with stem-loop structures in stalled mRNA molecules, and effect endonucleolytic cleavage of the mRNA. May play a role in the release non-functional ribosomes and degradation of damaged mRNAs. Has endoribonuclease activity.</text>
</comment>
<dbReference type="Pfam" id="PF03464">
    <property type="entry name" value="eRF1_2"/>
    <property type="match status" value="1"/>
</dbReference>
<dbReference type="AlphaFoldDB" id="A0A2J6N275"/>
<dbReference type="SUPFAM" id="SSF159065">
    <property type="entry name" value="Dom34/Pelota N-terminal domain-like"/>
    <property type="match status" value="1"/>
</dbReference>
<protein>
    <recommendedName>
        <fullName evidence="9">Protein pelota homolog</fullName>
        <ecNumber evidence="9">3.1.-.-</ecNumber>
    </recommendedName>
</protein>
<dbReference type="Proteomes" id="UP000886076">
    <property type="component" value="Unassembled WGS sequence"/>
</dbReference>
<feature type="domain" description="eRF1/Pelota-like N-terminal" evidence="10">
    <location>
        <begin position="1"/>
        <end position="126"/>
    </location>
</feature>
<dbReference type="GO" id="GO:0005737">
    <property type="term" value="C:cytoplasm"/>
    <property type="evidence" value="ECO:0007669"/>
    <property type="project" value="UniProtKB-SubCell"/>
</dbReference>
<dbReference type="HAMAP" id="MF_01853">
    <property type="entry name" value="PelO"/>
    <property type="match status" value="1"/>
</dbReference>
<dbReference type="EMBL" id="PNIM01000014">
    <property type="protein sequence ID" value="PMB75458.1"/>
    <property type="molecule type" value="Genomic_DNA"/>
</dbReference>
<accession>A0A2J6N275</accession>
<dbReference type="InterPro" id="IPR029064">
    <property type="entry name" value="Ribosomal_eL30-like_sf"/>
</dbReference>
<keyword evidence="5 9" id="KW-0540">Nuclease</keyword>
<dbReference type="Gene3D" id="2.30.30.870">
    <property type="entry name" value="Pelota, domain A"/>
    <property type="match status" value="1"/>
</dbReference>
<evidence type="ECO:0000256" key="4">
    <source>
        <dbReference type="ARBA" id="ARBA00022490"/>
    </source>
</evidence>
<dbReference type="Proteomes" id="UP000237153">
    <property type="component" value="Unassembled WGS sequence"/>
</dbReference>
<dbReference type="RefSeq" id="WP_272985050.1">
    <property type="nucleotide sequence ID" value="NZ_DSFH01000028.1"/>
</dbReference>
<dbReference type="Gene3D" id="3.30.1330.30">
    <property type="match status" value="1"/>
</dbReference>
<evidence type="ECO:0000313" key="12">
    <source>
        <dbReference type="EMBL" id="PMB75458.1"/>
    </source>
</evidence>
<dbReference type="Pfam" id="PF03465">
    <property type="entry name" value="eRF1_3"/>
    <property type="match status" value="1"/>
</dbReference>
<comment type="similarity">
    <text evidence="3 9">Belongs to the eukaryotic release factor 1 family. Pelota subfamily.</text>
</comment>
<evidence type="ECO:0000256" key="8">
    <source>
        <dbReference type="ARBA" id="ARBA00022801"/>
    </source>
</evidence>
<dbReference type="EMBL" id="DSFH01000028">
    <property type="protein sequence ID" value="HEW63759.1"/>
    <property type="molecule type" value="Genomic_DNA"/>
</dbReference>
<evidence type="ECO:0000256" key="2">
    <source>
        <dbReference type="ARBA" id="ARBA00004496"/>
    </source>
</evidence>
<evidence type="ECO:0000313" key="11">
    <source>
        <dbReference type="EMBL" id="HEW63759.1"/>
    </source>
</evidence>
<dbReference type="GO" id="GO:0070651">
    <property type="term" value="P:nonfunctional rRNA decay"/>
    <property type="evidence" value="ECO:0007669"/>
    <property type="project" value="TreeGrafter"/>
</dbReference>
<evidence type="ECO:0000256" key="3">
    <source>
        <dbReference type="ARBA" id="ARBA00009504"/>
    </source>
</evidence>
<dbReference type="GO" id="GO:0032790">
    <property type="term" value="P:ribosome disassembly"/>
    <property type="evidence" value="ECO:0007669"/>
    <property type="project" value="TreeGrafter"/>
</dbReference>
<comment type="caution">
    <text evidence="12">The sequence shown here is derived from an EMBL/GenBank/DDBJ whole genome shotgun (WGS) entry which is preliminary data.</text>
</comment>
<dbReference type="InterPro" id="IPR004405">
    <property type="entry name" value="TF_pelota"/>
</dbReference>
<dbReference type="GO" id="GO:0070966">
    <property type="term" value="P:nuclear-transcribed mRNA catabolic process, no-go decay"/>
    <property type="evidence" value="ECO:0007669"/>
    <property type="project" value="InterPro"/>
</dbReference>
<evidence type="ECO:0000256" key="7">
    <source>
        <dbReference type="ARBA" id="ARBA00022759"/>
    </source>
</evidence>
<organism evidence="12 13">
    <name type="scientific">Fervidicoccus fontis</name>
    <dbReference type="NCBI Taxonomy" id="683846"/>
    <lineage>
        <taxon>Archaea</taxon>
        <taxon>Thermoproteota</taxon>
        <taxon>Thermoprotei</taxon>
        <taxon>Fervidicoccales</taxon>
        <taxon>Fervidicoccaceae</taxon>
        <taxon>Fervidicoccus</taxon>
    </lineage>
</organism>
<dbReference type="PANTHER" id="PTHR10853">
    <property type="entry name" value="PELOTA"/>
    <property type="match status" value="1"/>
</dbReference>
<dbReference type="GO" id="GO:0046872">
    <property type="term" value="F:metal ion binding"/>
    <property type="evidence" value="ECO:0007669"/>
    <property type="project" value="UniProtKB-UniRule"/>
</dbReference>
<dbReference type="Gene3D" id="3.30.420.60">
    <property type="entry name" value="eRF1 domain 2"/>
    <property type="match status" value="1"/>
</dbReference>
<dbReference type="GO" id="GO:0071025">
    <property type="term" value="P:RNA surveillance"/>
    <property type="evidence" value="ECO:0007669"/>
    <property type="project" value="InterPro"/>
</dbReference>
<keyword evidence="8 9" id="KW-0378">Hydrolase</keyword>
<evidence type="ECO:0000256" key="1">
    <source>
        <dbReference type="ARBA" id="ARBA00001968"/>
    </source>
</evidence>
<evidence type="ECO:0000256" key="6">
    <source>
        <dbReference type="ARBA" id="ARBA00022723"/>
    </source>
</evidence>
<sequence length="373" mass="41807">MKYEFIDNKKTVLKIKIENIDDLWLLYTILQKGDLITMKTLRDVKQSEGGKSRRLPMTLTISLSHMEFQPFTNKLRIRGIVKEGPDKFGILGSHHTLSVGEGDELIVFREEGWDQSTIKRMEKYKKSFGSVLIVAVDYDEYSIALFRRQGYKILVSNDLHIPGKGDESREKAITEAINEIASLVLSIINREKDIFGIVISGPGFFKEVVSEGIKNSINKLTIVLENTSMGGVYGIKETIAKGKPTEILKDEELKKSLQLLENILMKLSVKPEQVAIGLEECKNASEIGAVSDILILDELLSNQDLERRKEIEEVLNNVESFGGRVVILPSCSEASEKLYGLGSIVCLLRFPISTNKADFSSSTKNEDLSSSRE</sequence>
<comment type="subunit">
    <text evidence="9">Monomer.</text>
</comment>
<dbReference type="EC" id="3.1.-.-" evidence="9"/>
<dbReference type="GO" id="GO:0016787">
    <property type="term" value="F:hydrolase activity"/>
    <property type="evidence" value="ECO:0007669"/>
    <property type="project" value="UniProtKB-KW"/>
</dbReference>
<keyword evidence="6 9" id="KW-0479">Metal-binding</keyword>
<evidence type="ECO:0000256" key="9">
    <source>
        <dbReference type="HAMAP-Rule" id="MF_01853"/>
    </source>
</evidence>
<dbReference type="InterPro" id="IPR042226">
    <property type="entry name" value="eFR1_2_sf"/>
</dbReference>
<evidence type="ECO:0000256" key="5">
    <source>
        <dbReference type="ARBA" id="ARBA00022722"/>
    </source>
</evidence>
<dbReference type="SUPFAM" id="SSF55315">
    <property type="entry name" value="L30e-like"/>
    <property type="match status" value="1"/>
</dbReference>
<dbReference type="InterPro" id="IPR023521">
    <property type="entry name" value="Pelota_arc"/>
</dbReference>
<keyword evidence="7 9" id="KW-0255">Endonuclease</keyword>
<dbReference type="GO" id="GO:0004519">
    <property type="term" value="F:endonuclease activity"/>
    <property type="evidence" value="ECO:0007669"/>
    <property type="project" value="UniProtKB-UniRule"/>
</dbReference>
<evidence type="ECO:0000313" key="13">
    <source>
        <dbReference type="Proteomes" id="UP000237153"/>
    </source>
</evidence>
<dbReference type="InterPro" id="IPR005140">
    <property type="entry name" value="eRF1_Pelota-like_N"/>
</dbReference>
<dbReference type="InterPro" id="IPR005141">
    <property type="entry name" value="eRF1_2"/>
</dbReference>
<dbReference type="Pfam" id="PF26356">
    <property type="entry name" value="Pelota_N"/>
    <property type="match status" value="1"/>
</dbReference>
<comment type="cofactor">
    <cofactor evidence="1 9">
        <name>a divalent metal cation</name>
        <dbReference type="ChEBI" id="CHEBI:60240"/>
    </cofactor>
</comment>
<reference evidence="12 13" key="1">
    <citation type="submission" date="2018-01" db="EMBL/GenBank/DDBJ databases">
        <title>Metagenomic assembled genomes from two thermal pools in the Uzon Caldera, Kamchatka, Russia.</title>
        <authorList>
            <person name="Wilkins L."/>
            <person name="Ettinger C."/>
        </authorList>
    </citation>
    <scope>NUCLEOTIDE SEQUENCE [LARGE SCALE GENOMIC DNA]</scope>
    <source>
        <strain evidence="12">ZAV-06</strain>
    </source>
</reference>
<evidence type="ECO:0000259" key="10">
    <source>
        <dbReference type="SMART" id="SM01194"/>
    </source>
</evidence>
<keyword evidence="4 9" id="KW-0963">Cytoplasm</keyword>
<comment type="subcellular location">
    <subcellularLocation>
        <location evidence="2 9">Cytoplasm</location>
    </subcellularLocation>
</comment>
<name>A0A2J6N275_9CREN</name>
<proteinExistence type="inferred from homology"/>
<comment type="domain">
    <text evidence="9">The N-terminal domain has the RNA-binding Sm fold. It harbors the endoribonuclease activity.</text>
</comment>
<dbReference type="NCBIfam" id="TIGR00111">
    <property type="entry name" value="pelota"/>
    <property type="match status" value="1"/>
</dbReference>
<dbReference type="SUPFAM" id="SSF53137">
    <property type="entry name" value="Translational machinery components"/>
    <property type="match status" value="1"/>
</dbReference>